<name>A0A1J0WDJ5_9RHOB</name>
<accession>A0A1J0WDJ5</accession>
<proteinExistence type="predicted"/>
<dbReference type="Proteomes" id="UP000181897">
    <property type="component" value="Chromosome"/>
</dbReference>
<evidence type="ECO:0000313" key="2">
    <source>
        <dbReference type="Proteomes" id="UP000181897"/>
    </source>
</evidence>
<reference evidence="1 2" key="1">
    <citation type="submission" date="2016-11" db="EMBL/GenBank/DDBJ databases">
        <title>Complete genome sequence of Sulfitobacter sp. AM1-D1, a toxic bacteria associated with marine dinoflagellate Alexandrium minutum in East China Sea.</title>
        <authorList>
            <person name="Yang Q."/>
            <person name="Zhang X."/>
            <person name="Tian X."/>
        </authorList>
    </citation>
    <scope>NUCLEOTIDE SEQUENCE [LARGE SCALE GENOMIC DNA]</scope>
    <source>
        <strain evidence="1 2">AM1-D1</strain>
    </source>
</reference>
<evidence type="ECO:0000313" key="1">
    <source>
        <dbReference type="EMBL" id="APE42371.1"/>
    </source>
</evidence>
<keyword evidence="2" id="KW-1185">Reference proteome</keyword>
<gene>
    <name evidence="1" type="ORF">BOO69_02290</name>
</gene>
<dbReference type="EMBL" id="CP018076">
    <property type="protein sequence ID" value="APE42371.1"/>
    <property type="molecule type" value="Genomic_DNA"/>
</dbReference>
<protein>
    <submittedName>
        <fullName evidence="1">Uncharacterized protein</fullName>
    </submittedName>
</protein>
<organism evidence="1 2">
    <name type="scientific">Sulfitobacter alexandrii</name>
    <dbReference type="NCBI Taxonomy" id="1917485"/>
    <lineage>
        <taxon>Bacteria</taxon>
        <taxon>Pseudomonadati</taxon>
        <taxon>Pseudomonadota</taxon>
        <taxon>Alphaproteobacteria</taxon>
        <taxon>Rhodobacterales</taxon>
        <taxon>Roseobacteraceae</taxon>
        <taxon>Sulfitobacter</taxon>
    </lineage>
</organism>
<sequence length="154" mass="18093">MMMERLVFPQSLVNILSEHRLFEKLRGPAFGSSTYAQQASLFLYRWHTCIVNFPFTIEISLRGFVRPGKDQDMAGHTWLDRWRLLRRRGRIDVVRLDQPCEMRDEIQHHRIVAAGDLHGGLLTKDEYLHHVSRPVEALRFVLLSPKIGFALWRT</sequence>
<dbReference type="AlphaFoldDB" id="A0A1J0WDJ5"/>
<dbReference type="KEGG" id="suam:BOO69_02290"/>